<dbReference type="EMBL" id="BJYZ01000017">
    <property type="protein sequence ID" value="GEO39543.1"/>
    <property type="molecule type" value="Genomic_DNA"/>
</dbReference>
<reference evidence="2 3" key="1">
    <citation type="submission" date="2019-07" db="EMBL/GenBank/DDBJ databases">
        <title>Whole genome shotgun sequence of Skermanella aerolata NBRC 106429.</title>
        <authorList>
            <person name="Hosoyama A."/>
            <person name="Uohara A."/>
            <person name="Ohji S."/>
            <person name="Ichikawa N."/>
        </authorList>
    </citation>
    <scope>NUCLEOTIDE SEQUENCE [LARGE SCALE GENOMIC DNA]</scope>
    <source>
        <strain evidence="2 3">NBRC 106429</strain>
    </source>
</reference>
<keyword evidence="1" id="KW-0732">Signal</keyword>
<comment type="caution">
    <text evidence="2">The sequence shown here is derived from an EMBL/GenBank/DDBJ whole genome shotgun (WGS) entry which is preliminary data.</text>
</comment>
<evidence type="ECO:0008006" key="4">
    <source>
        <dbReference type="Google" id="ProtNLM"/>
    </source>
</evidence>
<evidence type="ECO:0000313" key="3">
    <source>
        <dbReference type="Proteomes" id="UP000321523"/>
    </source>
</evidence>
<feature type="chain" id="PRO_5022057795" description="SIMPL domain-containing protein" evidence="1">
    <location>
        <begin position="23"/>
        <end position="233"/>
    </location>
</feature>
<protein>
    <recommendedName>
        <fullName evidence="4">SIMPL domain-containing protein</fullName>
    </recommendedName>
</protein>
<proteinExistence type="predicted"/>
<name>A0A512DST8_9PROT</name>
<evidence type="ECO:0000256" key="1">
    <source>
        <dbReference type="SAM" id="SignalP"/>
    </source>
</evidence>
<feature type="signal peptide" evidence="1">
    <location>
        <begin position="1"/>
        <end position="22"/>
    </location>
</feature>
<keyword evidence="3" id="KW-1185">Reference proteome</keyword>
<organism evidence="2 3">
    <name type="scientific">Skermanella aerolata</name>
    <dbReference type="NCBI Taxonomy" id="393310"/>
    <lineage>
        <taxon>Bacteria</taxon>
        <taxon>Pseudomonadati</taxon>
        <taxon>Pseudomonadota</taxon>
        <taxon>Alphaproteobacteria</taxon>
        <taxon>Rhodospirillales</taxon>
        <taxon>Azospirillaceae</taxon>
        <taxon>Skermanella</taxon>
    </lineage>
</organism>
<sequence length="233" mass="24842">MMRVLSPLAFCLTLALTLPASAQVPPPVMDQVVLDLTAEDWVGTETARVTVSADAAASGADAGTQRSDLLKAIGGLTPGADWKIVSFDRSTDQAGLERWRAVAEARLAENALGGLADKAKQASRPGLQLRIGSIEFTPTLGETEAVRARLRAEIYGKAASELDALERSFPGRKFRMGNIDFADQPPMAYARKTREDMQPMAMAAAPGQDGPVNVSEKLVVRARVVLSALAPRE</sequence>
<accession>A0A512DST8</accession>
<dbReference type="Proteomes" id="UP000321523">
    <property type="component" value="Unassembled WGS sequence"/>
</dbReference>
<dbReference type="AlphaFoldDB" id="A0A512DST8"/>
<evidence type="ECO:0000313" key="2">
    <source>
        <dbReference type="EMBL" id="GEO39543.1"/>
    </source>
</evidence>
<dbReference type="RefSeq" id="WP_044427739.1">
    <property type="nucleotide sequence ID" value="NZ_BJYZ01000017.1"/>
</dbReference>
<gene>
    <name evidence="2" type="ORF">SAE02_36910</name>
</gene>
<dbReference type="OrthoDB" id="7355920at2"/>